<evidence type="ECO:0000313" key="2">
    <source>
        <dbReference type="EMBL" id="MCQ5154377.1"/>
    </source>
</evidence>
<feature type="signal peptide" evidence="1">
    <location>
        <begin position="1"/>
        <end position="29"/>
    </location>
</feature>
<gene>
    <name evidence="2" type="ORF">NE632_13860</name>
    <name evidence="3" type="ORF">PNU62_07875</name>
</gene>
<dbReference type="RefSeq" id="WP_117858034.1">
    <property type="nucleotide sequence ID" value="NZ_DAWCFJ010000464.1"/>
</dbReference>
<organism evidence="3 4">
    <name type="scientific">Ruminococcus bicirculans</name>
    <name type="common">ex Wegman et al. 2014</name>
    <dbReference type="NCBI Taxonomy" id="1160721"/>
    <lineage>
        <taxon>Bacteria</taxon>
        <taxon>Bacillati</taxon>
        <taxon>Bacillota</taxon>
        <taxon>Clostridia</taxon>
        <taxon>Eubacteriales</taxon>
        <taxon>Oscillospiraceae</taxon>
        <taxon>Ruminococcus</taxon>
    </lineage>
</organism>
<reference evidence="3" key="2">
    <citation type="submission" date="2023-01" db="EMBL/GenBank/DDBJ databases">
        <title>Human gut microbiome strain richness.</title>
        <authorList>
            <person name="Chen-Liaw A."/>
        </authorList>
    </citation>
    <scope>NUCLEOTIDE SEQUENCE</scope>
    <source>
        <strain evidence="3">1001275st1_F4_1001275B_160808</strain>
    </source>
</reference>
<keyword evidence="1" id="KW-0732">Signal</keyword>
<evidence type="ECO:0000313" key="4">
    <source>
        <dbReference type="Proteomes" id="UP001211015"/>
    </source>
</evidence>
<name>A0AAW6E5A9_9FIRM</name>
<dbReference type="Proteomes" id="UP001211015">
    <property type="component" value="Unassembled WGS sequence"/>
</dbReference>
<feature type="chain" id="PRO_5043296662" evidence="1">
    <location>
        <begin position="30"/>
        <end position="148"/>
    </location>
</feature>
<protein>
    <submittedName>
        <fullName evidence="3">DUF2712 domain-containing protein</fullName>
    </submittedName>
</protein>
<dbReference type="AlphaFoldDB" id="A0AAW6E5A9"/>
<evidence type="ECO:0000256" key="1">
    <source>
        <dbReference type="SAM" id="SignalP"/>
    </source>
</evidence>
<dbReference type="InterPro" id="IPR020208">
    <property type="entry name" value="DUF2712"/>
</dbReference>
<comment type="caution">
    <text evidence="3">The sequence shown here is derived from an EMBL/GenBank/DDBJ whole genome shotgun (WGS) entry which is preliminary data.</text>
</comment>
<dbReference type="Pfam" id="PF10916">
    <property type="entry name" value="DUF2712"/>
    <property type="match status" value="1"/>
</dbReference>
<dbReference type="EMBL" id="JAQMLV010000009">
    <property type="protein sequence ID" value="MDB8744933.1"/>
    <property type="molecule type" value="Genomic_DNA"/>
</dbReference>
<proteinExistence type="predicted"/>
<accession>A0AAW6E5A9</accession>
<dbReference type="EMBL" id="JANGCN010000062">
    <property type="protein sequence ID" value="MCQ5154377.1"/>
    <property type="molecule type" value="Genomic_DNA"/>
</dbReference>
<sequence>MKNSLKKKVISISMCVVAVSTLMIPSVFAAYKDNNIGFSFRIQGSVDNAQAPKSEFRNTSDNSNSWKVQMSKSGEGQHTITNFWIVNKNGRSASSEYSIKQGDSARYKRANDNGDHINVYLTAENNNFMSSKTYTVTGYWDEETGVYL</sequence>
<evidence type="ECO:0000313" key="3">
    <source>
        <dbReference type="EMBL" id="MDB8744933.1"/>
    </source>
</evidence>
<dbReference type="Proteomes" id="UP001206236">
    <property type="component" value="Unassembled WGS sequence"/>
</dbReference>
<reference evidence="2" key="1">
    <citation type="submission" date="2022-06" db="EMBL/GenBank/DDBJ databases">
        <title>Isolation of gut microbiota from human fecal samples.</title>
        <authorList>
            <person name="Pamer E.G."/>
            <person name="Barat B."/>
            <person name="Waligurski E."/>
            <person name="Medina S."/>
            <person name="Paddock L."/>
            <person name="Mostad J."/>
        </authorList>
    </citation>
    <scope>NUCLEOTIDE SEQUENCE</scope>
    <source>
        <strain evidence="2">DFI.5.57</strain>
    </source>
</reference>